<dbReference type="InterPro" id="IPR001867">
    <property type="entry name" value="OmpR/PhoB-type_DNA-bd"/>
</dbReference>
<dbReference type="Pfam" id="PF00931">
    <property type="entry name" value="NB-ARC"/>
    <property type="match status" value="1"/>
</dbReference>
<dbReference type="InterPro" id="IPR027417">
    <property type="entry name" value="P-loop_NTPase"/>
</dbReference>
<dbReference type="KEGG" id="slia:HA039_32840"/>
<evidence type="ECO:0000256" key="3">
    <source>
        <dbReference type="ARBA" id="ARBA00023015"/>
    </source>
</evidence>
<dbReference type="Gene3D" id="1.10.10.10">
    <property type="entry name" value="Winged helix-like DNA-binding domain superfamily/Winged helix DNA-binding domain"/>
    <property type="match status" value="1"/>
</dbReference>
<evidence type="ECO:0000256" key="1">
    <source>
        <dbReference type="ARBA" id="ARBA00005820"/>
    </source>
</evidence>
<feature type="DNA-binding region" description="OmpR/PhoB-type" evidence="7">
    <location>
        <begin position="1"/>
        <end position="78"/>
    </location>
</feature>
<dbReference type="SUPFAM" id="SSF52540">
    <property type="entry name" value="P-loop containing nucleoside triphosphate hydrolases"/>
    <property type="match status" value="1"/>
</dbReference>
<evidence type="ECO:0000256" key="8">
    <source>
        <dbReference type="SAM" id="MobiDB-lite"/>
    </source>
</evidence>
<dbReference type="InterPro" id="IPR051677">
    <property type="entry name" value="AfsR-DnrI-RedD_regulator"/>
</dbReference>
<dbReference type="CDD" id="cd15831">
    <property type="entry name" value="BTAD"/>
    <property type="match status" value="1"/>
</dbReference>
<comment type="similarity">
    <text evidence="1">Belongs to the AfsR/DnrI/RedD regulatory family.</text>
</comment>
<feature type="region of interest" description="Disordered" evidence="8">
    <location>
        <begin position="227"/>
        <end position="274"/>
    </location>
</feature>
<dbReference type="AlphaFoldDB" id="A0A6G9HA26"/>
<dbReference type="PANTHER" id="PTHR35807">
    <property type="entry name" value="TRANSCRIPTIONAL REGULATOR REDD-RELATED"/>
    <property type="match status" value="1"/>
</dbReference>
<evidence type="ECO:0000256" key="5">
    <source>
        <dbReference type="ARBA" id="ARBA00023163"/>
    </source>
</evidence>
<dbReference type="EMBL" id="CP050177">
    <property type="protein sequence ID" value="QIQ07304.1"/>
    <property type="molecule type" value="Genomic_DNA"/>
</dbReference>
<organism evidence="10 11">
    <name type="scientific">Streptomyces liangshanensis</name>
    <dbReference type="NCBI Taxonomy" id="2717324"/>
    <lineage>
        <taxon>Bacteria</taxon>
        <taxon>Bacillati</taxon>
        <taxon>Actinomycetota</taxon>
        <taxon>Actinomycetes</taxon>
        <taxon>Kitasatosporales</taxon>
        <taxon>Streptomycetaceae</taxon>
        <taxon>Streptomyces</taxon>
    </lineage>
</organism>
<dbReference type="Proteomes" id="UP000501179">
    <property type="component" value="Chromosome"/>
</dbReference>
<dbReference type="GO" id="GO:0003677">
    <property type="term" value="F:DNA binding"/>
    <property type="evidence" value="ECO:0007669"/>
    <property type="project" value="UniProtKB-UniRule"/>
</dbReference>
<dbReference type="InterPro" id="IPR019734">
    <property type="entry name" value="TPR_rpt"/>
</dbReference>
<name>A0A6G9HA26_9ACTN</name>
<dbReference type="Pfam" id="PF00486">
    <property type="entry name" value="Trans_reg_C"/>
    <property type="match status" value="1"/>
</dbReference>
<dbReference type="GO" id="GO:0043531">
    <property type="term" value="F:ADP binding"/>
    <property type="evidence" value="ECO:0007669"/>
    <property type="project" value="InterPro"/>
</dbReference>
<dbReference type="PRINTS" id="PR00364">
    <property type="entry name" value="DISEASERSIST"/>
</dbReference>
<evidence type="ECO:0000256" key="7">
    <source>
        <dbReference type="PROSITE-ProRule" id="PRU01091"/>
    </source>
</evidence>
<dbReference type="SMART" id="SM00862">
    <property type="entry name" value="Trans_reg_C"/>
    <property type="match status" value="1"/>
</dbReference>
<dbReference type="Gene3D" id="3.40.50.300">
    <property type="entry name" value="P-loop containing nucleotide triphosphate hydrolases"/>
    <property type="match status" value="1"/>
</dbReference>
<dbReference type="GO" id="GO:0006355">
    <property type="term" value="P:regulation of DNA-templated transcription"/>
    <property type="evidence" value="ECO:0007669"/>
    <property type="project" value="InterPro"/>
</dbReference>
<feature type="domain" description="OmpR/PhoB-type" evidence="9">
    <location>
        <begin position="1"/>
        <end position="78"/>
    </location>
</feature>
<feature type="compositionally biased region" description="Low complexity" evidence="8">
    <location>
        <begin position="235"/>
        <end position="246"/>
    </location>
</feature>
<keyword evidence="3" id="KW-0805">Transcription regulation</keyword>
<evidence type="ECO:0000313" key="10">
    <source>
        <dbReference type="EMBL" id="QIQ07304.1"/>
    </source>
</evidence>
<accession>A0A6G9HA26</accession>
<dbReference type="SMART" id="SM00028">
    <property type="entry name" value="TPR"/>
    <property type="match status" value="5"/>
</dbReference>
<dbReference type="InterPro" id="IPR002182">
    <property type="entry name" value="NB-ARC"/>
</dbReference>
<reference evidence="10 11" key="1">
    <citation type="submission" date="2020-03" db="EMBL/GenBank/DDBJ databases">
        <title>A novel species.</title>
        <authorList>
            <person name="Gao J."/>
        </authorList>
    </citation>
    <scope>NUCLEOTIDE SEQUENCE [LARGE SCALE GENOMIC DNA]</scope>
    <source>
        <strain evidence="10 11">QMT-12</strain>
    </source>
</reference>
<evidence type="ECO:0000259" key="9">
    <source>
        <dbReference type="PROSITE" id="PS51755"/>
    </source>
</evidence>
<keyword evidence="4 7" id="KW-0238">DNA-binding</keyword>
<feature type="repeat" description="TPR" evidence="6">
    <location>
        <begin position="869"/>
        <end position="902"/>
    </location>
</feature>
<dbReference type="Gene3D" id="1.25.40.10">
    <property type="entry name" value="Tetratricopeptide repeat domain"/>
    <property type="match status" value="2"/>
</dbReference>
<dbReference type="SUPFAM" id="SSF48452">
    <property type="entry name" value="TPR-like"/>
    <property type="match status" value="2"/>
</dbReference>
<evidence type="ECO:0000256" key="6">
    <source>
        <dbReference type="PROSITE-ProRule" id="PRU00339"/>
    </source>
</evidence>
<dbReference type="InterPro" id="IPR011990">
    <property type="entry name" value="TPR-like_helical_dom_sf"/>
</dbReference>
<evidence type="ECO:0000256" key="2">
    <source>
        <dbReference type="ARBA" id="ARBA00023012"/>
    </source>
</evidence>
<dbReference type="GO" id="GO:0000160">
    <property type="term" value="P:phosphorelay signal transduction system"/>
    <property type="evidence" value="ECO:0007669"/>
    <property type="project" value="UniProtKB-KW"/>
</dbReference>
<dbReference type="PROSITE" id="PS51755">
    <property type="entry name" value="OMPR_PHOB"/>
    <property type="match status" value="1"/>
</dbReference>
<evidence type="ECO:0000313" key="11">
    <source>
        <dbReference type="Proteomes" id="UP000501179"/>
    </source>
</evidence>
<dbReference type="PANTHER" id="PTHR35807:SF1">
    <property type="entry name" value="TRANSCRIPTIONAL REGULATOR REDD"/>
    <property type="match status" value="1"/>
</dbReference>
<dbReference type="PROSITE" id="PS50005">
    <property type="entry name" value="TPR"/>
    <property type="match status" value="2"/>
</dbReference>
<keyword evidence="2" id="KW-0902">Two-component regulatory system</keyword>
<proteinExistence type="inferred from homology"/>
<evidence type="ECO:0000256" key="4">
    <source>
        <dbReference type="ARBA" id="ARBA00023125"/>
    </source>
</evidence>
<dbReference type="Pfam" id="PF13424">
    <property type="entry name" value="TPR_12"/>
    <property type="match status" value="2"/>
</dbReference>
<protein>
    <submittedName>
        <fullName evidence="10">Tetratricopeptide repeat protein</fullName>
    </submittedName>
</protein>
<keyword evidence="5" id="KW-0804">Transcription</keyword>
<dbReference type="SUPFAM" id="SSF46894">
    <property type="entry name" value="C-terminal effector domain of the bipartite response regulators"/>
    <property type="match status" value="1"/>
</dbReference>
<feature type="repeat" description="TPR" evidence="6">
    <location>
        <begin position="829"/>
        <end position="862"/>
    </location>
</feature>
<dbReference type="Pfam" id="PF03704">
    <property type="entry name" value="BTAD"/>
    <property type="match status" value="1"/>
</dbReference>
<dbReference type="InterPro" id="IPR016032">
    <property type="entry name" value="Sig_transdc_resp-reg_C-effctor"/>
</dbReference>
<gene>
    <name evidence="10" type="ORF">HA039_32840</name>
</gene>
<keyword evidence="6" id="KW-0802">TPR repeat</keyword>
<dbReference type="SMART" id="SM01043">
    <property type="entry name" value="BTAD"/>
    <property type="match status" value="1"/>
</dbReference>
<sequence length="970" mass="104619">MGPPKQRALLALLLTQAGQPVAVHEILDVLWGQDPPDSAVNVVHRHVGALRRLLEPDLPTRTASRRLVRGSGGYRLDVEPDELDLLRFRALRDAAGQASEAGDPAGATELLIEALGLWRGPTATGVPPRTQAHPVFAAVDREHLAVVKEAAERALETGPGLTGRVLITLRHAAAHHQLDEVLQARLIVVLAATGHQAEALGVYQAVRSRLADELGLDPGPELRAAQQQVLRQSVPAAAPAAAPAGPRARDVSPAGDEDCPVPSGPADGTDEDLAGAENAEDGTYAPKVRPAQLPADLSAFTGRRSELARSHALLPPDEGDQPSAVVISAIGGMAGVGKTTLAVRWAHEIAHRFPDGQLYVNLRGFDPTGSVMDPAEAIRTFLDAFGVHPSRLPAGLDAQAALYRSLLAGRRVLVLLDNARDTEQVRPLLPGAPGCLAIVTSRNQLHGLIAADGARPVTLDLLTVAEAREFLARRLGADRLIEESEAAEEIIALCGRLPLALAIVSARAAVNPGFALSSIAAELRHSHGSLDAFAGGDPVTDARSVFSWSYRTLTPAAARLFRLLALHPGPCCSAAAAASLVGLREPEVRPLLAELVRAQLLTEEKPGRFASHELLRAYGSELAHAHDTKDDRAAARRRMQDHYLHTALAADTSMAPHRERFPLPPPAPGSVALTFSDAWEAADWMERERSVLLSSVEQDARYGSTGHCWRLAAILELFLDRRGRWRDQLTMQTYAVTAAQRLGDVSGQAHAHQVLGFVSGRLKRHDEAHAQLSRALELYGELNDPVGMARTHRYLAFQSNGLGRHRQALEHYRQAAEHYEEASHSSGRARIFNEVGWTYILLGEYDKALAQCRRSLALHQATGDRNGEAAAWDSLGYAHHHLREYQQALASYGHALDLYQELRDCPLVADTLVHIGDTQAALGAPVRAASAWLEALEIFDGFDHPDAEAVREKLHRLGEPSRKGSPALRV</sequence>
<dbReference type="InterPro" id="IPR005158">
    <property type="entry name" value="BTAD"/>
</dbReference>
<dbReference type="InterPro" id="IPR036388">
    <property type="entry name" value="WH-like_DNA-bd_sf"/>
</dbReference>
<keyword evidence="11" id="KW-1185">Reference proteome</keyword>